<dbReference type="InterPro" id="IPR050385">
    <property type="entry name" value="Archaeal_FAD_synthase"/>
</dbReference>
<dbReference type="OrthoDB" id="9795543at2"/>
<reference evidence="4 5" key="1">
    <citation type="submission" date="2016-11" db="EMBL/GenBank/DDBJ databases">
        <authorList>
            <person name="Jaros S."/>
            <person name="Januszkiewicz K."/>
            <person name="Wedrychowicz H."/>
        </authorList>
    </citation>
    <scope>NUCLEOTIDE SEQUENCE [LARGE SCALE GENOMIC DNA]</scope>
    <source>
        <strain evidence="4 5">DSM 27063</strain>
    </source>
</reference>
<dbReference type="Pfam" id="PF01467">
    <property type="entry name" value="CTP_transf_like"/>
    <property type="match status" value="1"/>
</dbReference>
<protein>
    <submittedName>
        <fullName evidence="4">Cytidyltransferase-like domain-containing protein</fullName>
    </submittedName>
</protein>
<feature type="domain" description="Cytidyltransferase-like" evidence="3">
    <location>
        <begin position="14"/>
        <end position="141"/>
    </location>
</feature>
<accession>A0A1M6JAE4</accession>
<dbReference type="STRING" id="1168035.SAMN05444280_11960"/>
<dbReference type="Gene3D" id="3.40.50.620">
    <property type="entry name" value="HUPs"/>
    <property type="match status" value="1"/>
</dbReference>
<dbReference type="AlphaFoldDB" id="A0A1M6JAE4"/>
<dbReference type="InterPro" id="IPR036554">
    <property type="entry name" value="GHMP_kinase_C_sf"/>
</dbReference>
<dbReference type="NCBIfam" id="TIGR00125">
    <property type="entry name" value="cyt_tran_rel"/>
    <property type="match status" value="1"/>
</dbReference>
<name>A0A1M6JAE4_9BACT</name>
<dbReference type="GO" id="GO:0016779">
    <property type="term" value="F:nucleotidyltransferase activity"/>
    <property type="evidence" value="ECO:0007669"/>
    <property type="project" value="UniProtKB-KW"/>
</dbReference>
<dbReference type="Proteomes" id="UP000184050">
    <property type="component" value="Unassembled WGS sequence"/>
</dbReference>
<evidence type="ECO:0000313" key="5">
    <source>
        <dbReference type="Proteomes" id="UP000184050"/>
    </source>
</evidence>
<dbReference type="RefSeq" id="WP_073170053.1">
    <property type="nucleotide sequence ID" value="NZ_FQZE01000019.1"/>
</dbReference>
<dbReference type="InterPro" id="IPR004821">
    <property type="entry name" value="Cyt_trans-like"/>
</dbReference>
<evidence type="ECO:0000259" key="3">
    <source>
        <dbReference type="Pfam" id="PF01467"/>
    </source>
</evidence>
<dbReference type="SUPFAM" id="SSF55060">
    <property type="entry name" value="GHMP Kinase, C-terminal domain"/>
    <property type="match status" value="1"/>
</dbReference>
<dbReference type="PANTHER" id="PTHR43793">
    <property type="entry name" value="FAD SYNTHASE"/>
    <property type="match status" value="1"/>
</dbReference>
<keyword evidence="1 4" id="KW-0808">Transferase</keyword>
<dbReference type="PANTHER" id="PTHR43793:SF1">
    <property type="entry name" value="FAD SYNTHASE"/>
    <property type="match status" value="1"/>
</dbReference>
<keyword evidence="5" id="KW-1185">Reference proteome</keyword>
<dbReference type="Gene3D" id="3.30.230.120">
    <property type="match status" value="1"/>
</dbReference>
<dbReference type="InterPro" id="IPR014729">
    <property type="entry name" value="Rossmann-like_a/b/a_fold"/>
</dbReference>
<evidence type="ECO:0000256" key="2">
    <source>
        <dbReference type="ARBA" id="ARBA00022695"/>
    </source>
</evidence>
<organism evidence="4 5">
    <name type="scientific">Tangfeifania diversioriginum</name>
    <dbReference type="NCBI Taxonomy" id="1168035"/>
    <lineage>
        <taxon>Bacteria</taxon>
        <taxon>Pseudomonadati</taxon>
        <taxon>Bacteroidota</taxon>
        <taxon>Bacteroidia</taxon>
        <taxon>Marinilabiliales</taxon>
        <taxon>Prolixibacteraceae</taxon>
        <taxon>Tangfeifania</taxon>
    </lineage>
</organism>
<proteinExistence type="predicted"/>
<dbReference type="EMBL" id="FQZE01000019">
    <property type="protein sequence ID" value="SHJ43643.1"/>
    <property type="molecule type" value="Genomic_DNA"/>
</dbReference>
<dbReference type="SUPFAM" id="SSF52374">
    <property type="entry name" value="Nucleotidylyl transferase"/>
    <property type="match status" value="1"/>
</dbReference>
<sequence>MNNLRNNTPVKVFVSGCYDLLHSGHIAFFKEAAKYGDLYVGIGSDSTIEELKGRPTVNGDQERLYMVKAVRFVKDAFINSGNGLMDFEEDLKKLMPDIFVVNEDGYSPAKKSLCDKLGIELKVLERIPEAGLPPRSTTSIRSSGVCQLPYRIDLAGTWIDQPYVSKYHPGWAITVSLEPIVEYNERCGMSTSTRNAAKKIWPHSLPLEKPEKLAEMLFKYEIDPDASIISGAQDAIGICMPGLVRHYYNNAYWPLKIESVHDNDILQWLEEHIYMVQLWPRPHGLDLLKNTNINTTNVKKLTAAAEKAWDAILEKNLPDFAAALLDSFKAQTSLFPAMIDDKIKKVIDSYAPETLAWKLAGAGGGGYLILVSEKPVRGAMQIKIRRKENGL</sequence>
<gene>
    <name evidence="4" type="ORF">SAMN05444280_11960</name>
</gene>
<evidence type="ECO:0000313" key="4">
    <source>
        <dbReference type="EMBL" id="SHJ43643.1"/>
    </source>
</evidence>
<evidence type="ECO:0000256" key="1">
    <source>
        <dbReference type="ARBA" id="ARBA00022679"/>
    </source>
</evidence>
<keyword evidence="2" id="KW-0548">Nucleotidyltransferase</keyword>